<protein>
    <submittedName>
        <fullName evidence="2">Uncharacterized protein</fullName>
    </submittedName>
</protein>
<feature type="transmembrane region" description="Helical" evidence="1">
    <location>
        <begin position="73"/>
        <end position="92"/>
    </location>
</feature>
<evidence type="ECO:0000313" key="2">
    <source>
        <dbReference type="EMBL" id="CAB3235745.1"/>
    </source>
</evidence>
<feature type="transmembrane region" description="Helical" evidence="1">
    <location>
        <begin position="29"/>
        <end position="53"/>
    </location>
</feature>
<keyword evidence="3" id="KW-1185">Reference proteome</keyword>
<dbReference type="OrthoDB" id="5290825at2759"/>
<keyword evidence="1" id="KW-0472">Membrane</keyword>
<dbReference type="EMBL" id="CADEBC010000485">
    <property type="protein sequence ID" value="CAB3235745.1"/>
    <property type="molecule type" value="Genomic_DNA"/>
</dbReference>
<sequence>MDTYNYKEVNIDEVQMRNNATWKPLMRQLFVFSGVASIYFVLGLSFGAPTVFIPQIRKESNFTNILTDDMASWLASVHGYSAIPWVLIIPIVSRC</sequence>
<comment type="caution">
    <text evidence="2">The sequence shown here is derived from an EMBL/GenBank/DDBJ whole genome shotgun (WGS) entry which is preliminary data.</text>
</comment>
<dbReference type="AlphaFoldDB" id="A0A8S0ZR80"/>
<dbReference type="Proteomes" id="UP000494106">
    <property type="component" value="Unassembled WGS sequence"/>
</dbReference>
<proteinExistence type="predicted"/>
<keyword evidence="1" id="KW-0812">Transmembrane</keyword>
<name>A0A8S0ZR80_ARCPL</name>
<keyword evidence="1" id="KW-1133">Transmembrane helix</keyword>
<gene>
    <name evidence="2" type="ORF">APLA_LOCUS6281</name>
</gene>
<organism evidence="2 3">
    <name type="scientific">Arctia plantaginis</name>
    <name type="common">Wood tiger moth</name>
    <name type="synonym">Phalaena plantaginis</name>
    <dbReference type="NCBI Taxonomy" id="874455"/>
    <lineage>
        <taxon>Eukaryota</taxon>
        <taxon>Metazoa</taxon>
        <taxon>Ecdysozoa</taxon>
        <taxon>Arthropoda</taxon>
        <taxon>Hexapoda</taxon>
        <taxon>Insecta</taxon>
        <taxon>Pterygota</taxon>
        <taxon>Neoptera</taxon>
        <taxon>Endopterygota</taxon>
        <taxon>Lepidoptera</taxon>
        <taxon>Glossata</taxon>
        <taxon>Ditrysia</taxon>
        <taxon>Noctuoidea</taxon>
        <taxon>Erebidae</taxon>
        <taxon>Arctiinae</taxon>
        <taxon>Arctia</taxon>
    </lineage>
</organism>
<accession>A0A8S0ZR80</accession>
<reference evidence="2 3" key="1">
    <citation type="submission" date="2020-04" db="EMBL/GenBank/DDBJ databases">
        <authorList>
            <person name="Wallbank WR R."/>
            <person name="Pardo Diaz C."/>
            <person name="Kozak K."/>
            <person name="Martin S."/>
            <person name="Jiggins C."/>
            <person name="Moest M."/>
            <person name="Warren A I."/>
            <person name="Byers J.R.P. K."/>
            <person name="Montejo-Kovacevich G."/>
            <person name="Yen C E."/>
        </authorList>
    </citation>
    <scope>NUCLEOTIDE SEQUENCE [LARGE SCALE GENOMIC DNA]</scope>
</reference>
<evidence type="ECO:0000256" key="1">
    <source>
        <dbReference type="SAM" id="Phobius"/>
    </source>
</evidence>
<evidence type="ECO:0000313" key="3">
    <source>
        <dbReference type="Proteomes" id="UP000494106"/>
    </source>
</evidence>